<evidence type="ECO:0000256" key="4">
    <source>
        <dbReference type="ARBA" id="ARBA00022723"/>
    </source>
</evidence>
<evidence type="ECO:0008006" key="8">
    <source>
        <dbReference type="Google" id="ProtNLM"/>
    </source>
</evidence>
<evidence type="ECO:0000256" key="6">
    <source>
        <dbReference type="ARBA" id="ARBA00023014"/>
    </source>
</evidence>
<keyword evidence="6" id="KW-0411">Iron-sulfur</keyword>
<evidence type="ECO:0000256" key="1">
    <source>
        <dbReference type="ARBA" id="ARBA00001966"/>
    </source>
</evidence>
<sequence>MRIYTYGPFQSRRLGLSLGINVLPDYKLCTFDCVYCEIGRTNREFLVSPKYRIQLKPTPKFRKELTSILILFPHLNSITFGYNGEPTLNENLLDFLKIASNVRETLTWTDNQPNLTLFTNSSTLHFDEIRMRVKQFEVVLAKLDVGTNEDYKRTNRPNKKSPNVETIIESLVKLKHEMPKNHDLVIQSLLYNSYRKDFVPNNNSANLDKLAYALERIKPNYVQIYSTARIPAEYFVYSIDEKRKKEIVTFIEEIVQDPKVIIKFY</sequence>
<dbReference type="SUPFAM" id="SSF102114">
    <property type="entry name" value="Radical SAM enzymes"/>
    <property type="match status" value="1"/>
</dbReference>
<organism evidence="7">
    <name type="scientific">marine sediment metagenome</name>
    <dbReference type="NCBI Taxonomy" id="412755"/>
    <lineage>
        <taxon>unclassified sequences</taxon>
        <taxon>metagenomes</taxon>
        <taxon>ecological metagenomes</taxon>
    </lineage>
</organism>
<reference evidence="7" key="1">
    <citation type="journal article" date="2015" name="Nature">
        <title>Complex archaea that bridge the gap between prokaryotes and eukaryotes.</title>
        <authorList>
            <person name="Spang A."/>
            <person name="Saw J.H."/>
            <person name="Jorgensen S.L."/>
            <person name="Zaremba-Niedzwiedzka K."/>
            <person name="Martijn J."/>
            <person name="Lind A.E."/>
            <person name="van Eijk R."/>
            <person name="Schleper C."/>
            <person name="Guy L."/>
            <person name="Ettema T.J."/>
        </authorList>
    </citation>
    <scope>NUCLEOTIDE SEQUENCE</scope>
</reference>
<keyword evidence="2" id="KW-0004">4Fe-4S</keyword>
<evidence type="ECO:0000256" key="5">
    <source>
        <dbReference type="ARBA" id="ARBA00023004"/>
    </source>
</evidence>
<dbReference type="AlphaFoldDB" id="A0A0F9PZ27"/>
<dbReference type="SFLD" id="SFLDS00029">
    <property type="entry name" value="Radical_SAM"/>
    <property type="match status" value="1"/>
</dbReference>
<comment type="cofactor">
    <cofactor evidence="1">
        <name>[4Fe-4S] cluster</name>
        <dbReference type="ChEBI" id="CHEBI:49883"/>
    </cofactor>
</comment>
<name>A0A0F9PZ27_9ZZZZ</name>
<proteinExistence type="predicted"/>
<evidence type="ECO:0000256" key="2">
    <source>
        <dbReference type="ARBA" id="ARBA00022485"/>
    </source>
</evidence>
<protein>
    <recommendedName>
        <fullName evidence="8">Radical SAM core domain-containing protein</fullName>
    </recommendedName>
</protein>
<comment type="caution">
    <text evidence="7">The sequence shown here is derived from an EMBL/GenBank/DDBJ whole genome shotgun (WGS) entry which is preliminary data.</text>
</comment>
<evidence type="ECO:0000256" key="3">
    <source>
        <dbReference type="ARBA" id="ARBA00022691"/>
    </source>
</evidence>
<dbReference type="GO" id="GO:0051539">
    <property type="term" value="F:4 iron, 4 sulfur cluster binding"/>
    <property type="evidence" value="ECO:0007669"/>
    <property type="project" value="UniProtKB-KW"/>
</dbReference>
<dbReference type="GO" id="GO:0046872">
    <property type="term" value="F:metal ion binding"/>
    <property type="evidence" value="ECO:0007669"/>
    <property type="project" value="UniProtKB-KW"/>
</dbReference>
<dbReference type="PANTHER" id="PTHR43787:SF11">
    <property type="entry name" value="UPF0026 PROTEIN SLR1464"/>
    <property type="match status" value="1"/>
</dbReference>
<dbReference type="EMBL" id="LAZR01002443">
    <property type="protein sequence ID" value="KKN29987.1"/>
    <property type="molecule type" value="Genomic_DNA"/>
</dbReference>
<keyword evidence="3" id="KW-0949">S-adenosyl-L-methionine</keyword>
<dbReference type="GO" id="GO:0003824">
    <property type="term" value="F:catalytic activity"/>
    <property type="evidence" value="ECO:0007669"/>
    <property type="project" value="InterPro"/>
</dbReference>
<evidence type="ECO:0000313" key="7">
    <source>
        <dbReference type="EMBL" id="KKN29987.1"/>
    </source>
</evidence>
<dbReference type="InterPro" id="IPR007197">
    <property type="entry name" value="rSAM"/>
</dbReference>
<keyword evidence="5" id="KW-0408">Iron</keyword>
<dbReference type="InterPro" id="IPR058240">
    <property type="entry name" value="rSAM_sf"/>
</dbReference>
<dbReference type="Gene3D" id="3.20.20.70">
    <property type="entry name" value="Aldolase class I"/>
    <property type="match status" value="1"/>
</dbReference>
<dbReference type="PANTHER" id="PTHR43787">
    <property type="entry name" value="FEMO COFACTOR BIOSYNTHESIS PROTEIN NIFB-RELATED"/>
    <property type="match status" value="1"/>
</dbReference>
<dbReference type="InterPro" id="IPR013785">
    <property type="entry name" value="Aldolase_TIM"/>
</dbReference>
<accession>A0A0F9PZ27</accession>
<keyword evidence="4" id="KW-0479">Metal-binding</keyword>
<gene>
    <name evidence="7" type="ORF">LCGC14_0838580</name>
</gene>